<dbReference type="GO" id="GO:0031071">
    <property type="term" value="F:cysteine desulfurase activity"/>
    <property type="evidence" value="ECO:0007669"/>
    <property type="project" value="UniProtKB-EC"/>
</dbReference>
<reference evidence="10" key="2">
    <citation type="journal article" date="2021" name="PeerJ">
        <title>Extensive microbial diversity within the chicken gut microbiome revealed by metagenomics and culture.</title>
        <authorList>
            <person name="Gilroy R."/>
            <person name="Ravi A."/>
            <person name="Getino M."/>
            <person name="Pursley I."/>
            <person name="Horton D.L."/>
            <person name="Alikhan N.F."/>
            <person name="Baker D."/>
            <person name="Gharbi K."/>
            <person name="Hall N."/>
            <person name="Watson M."/>
            <person name="Adriaenssens E.M."/>
            <person name="Foster-Nyarko E."/>
            <person name="Jarju S."/>
            <person name="Secka A."/>
            <person name="Antonio M."/>
            <person name="Oren A."/>
            <person name="Chaudhuri R.R."/>
            <person name="La Ragione R."/>
            <person name="Hildebrand F."/>
            <person name="Pallen M.J."/>
        </authorList>
    </citation>
    <scope>NUCLEOTIDE SEQUENCE</scope>
    <source>
        <strain evidence="10">ChiGjej3B3-7149</strain>
    </source>
</reference>
<dbReference type="Pfam" id="PF00266">
    <property type="entry name" value="Aminotran_5"/>
    <property type="match status" value="1"/>
</dbReference>
<dbReference type="Proteomes" id="UP000824238">
    <property type="component" value="Unassembled WGS sequence"/>
</dbReference>
<dbReference type="GO" id="GO:0046872">
    <property type="term" value="F:metal ion binding"/>
    <property type="evidence" value="ECO:0007669"/>
    <property type="project" value="UniProtKB-KW"/>
</dbReference>
<comment type="caution">
    <text evidence="10">The sequence shown here is derived from an EMBL/GenBank/DDBJ whole genome shotgun (WGS) entry which is preliminary data.</text>
</comment>
<sequence length="376" mass="39931">MDIYLDNAATTRVCPEAADMAYRVMTEQYGNPSSTHARGREAKRLLDAARRELALCLGCQPKELAFTSCGSEADNWALLSGAWAASARGGHVISSMAEHDAVRKSLDELERRGYEVTRLPPDPSGAVPVQAVLDALRPDTVLVSLMLVNNETGAVNDIPGLARALKKVAPKVLLHCDAVQGFLKVPFTVKSLGADMVTISGHKIHAPKGIGALYIRSGLHLRPLILGGSQEDGRRAGTEAMPAICAFGEAARLGRALMAESTERMAGLRQRAVSRLLAENPGLVVIGGGAPHILCVSLPGYRSEVLMSVLESRGISVSKSSACKKGGRSHVLEAMGLPAPVIDGALRLGLSRYTTAEELDAFCLCLREARETLAHA</sequence>
<comment type="cofactor">
    <cofactor evidence="1">
        <name>pyridoxal 5'-phosphate</name>
        <dbReference type="ChEBI" id="CHEBI:597326"/>
    </cofactor>
</comment>
<name>A0A9D1DKT4_9FIRM</name>
<evidence type="ECO:0000256" key="8">
    <source>
        <dbReference type="ARBA" id="ARBA00050776"/>
    </source>
</evidence>
<evidence type="ECO:0000256" key="5">
    <source>
        <dbReference type="ARBA" id="ARBA00022898"/>
    </source>
</evidence>
<evidence type="ECO:0000256" key="7">
    <source>
        <dbReference type="ARBA" id="ARBA00023014"/>
    </source>
</evidence>
<dbReference type="GO" id="GO:0051536">
    <property type="term" value="F:iron-sulfur cluster binding"/>
    <property type="evidence" value="ECO:0007669"/>
    <property type="project" value="UniProtKB-KW"/>
</dbReference>
<reference evidence="10" key="1">
    <citation type="submission" date="2020-10" db="EMBL/GenBank/DDBJ databases">
        <authorList>
            <person name="Gilroy R."/>
        </authorList>
    </citation>
    <scope>NUCLEOTIDE SEQUENCE</scope>
    <source>
        <strain evidence="10">ChiGjej3B3-7149</strain>
    </source>
</reference>
<keyword evidence="4" id="KW-0479">Metal-binding</keyword>
<evidence type="ECO:0000259" key="9">
    <source>
        <dbReference type="Pfam" id="PF00266"/>
    </source>
</evidence>
<dbReference type="InterPro" id="IPR016454">
    <property type="entry name" value="Cysteine_dSase"/>
</dbReference>
<dbReference type="InterPro" id="IPR000192">
    <property type="entry name" value="Aminotrans_V_dom"/>
</dbReference>
<keyword evidence="3" id="KW-0808">Transferase</keyword>
<accession>A0A9D1DKT4</accession>
<dbReference type="InterPro" id="IPR015422">
    <property type="entry name" value="PyrdxlP-dep_Trfase_small"/>
</dbReference>
<dbReference type="InterPro" id="IPR015421">
    <property type="entry name" value="PyrdxlP-dep_Trfase_major"/>
</dbReference>
<evidence type="ECO:0000313" key="11">
    <source>
        <dbReference type="Proteomes" id="UP000824238"/>
    </source>
</evidence>
<protein>
    <submittedName>
        <fullName evidence="10">Cysteine desulfurase</fullName>
    </submittedName>
</protein>
<evidence type="ECO:0000256" key="2">
    <source>
        <dbReference type="ARBA" id="ARBA00006490"/>
    </source>
</evidence>
<dbReference type="PIRSF" id="PIRSF005572">
    <property type="entry name" value="NifS"/>
    <property type="match status" value="1"/>
</dbReference>
<organism evidence="10 11">
    <name type="scientific">Candidatus Scatomorpha intestinigallinarum</name>
    <dbReference type="NCBI Taxonomy" id="2840923"/>
    <lineage>
        <taxon>Bacteria</taxon>
        <taxon>Bacillati</taxon>
        <taxon>Bacillota</taxon>
        <taxon>Clostridia</taxon>
        <taxon>Eubacteriales</taxon>
        <taxon>Candidatus Scatomorpha</taxon>
    </lineage>
</organism>
<keyword evidence="6" id="KW-0408">Iron</keyword>
<evidence type="ECO:0000256" key="3">
    <source>
        <dbReference type="ARBA" id="ARBA00022679"/>
    </source>
</evidence>
<comment type="similarity">
    <text evidence="2">Belongs to the class-V pyridoxal-phosphate-dependent aminotransferase family. NifS/IscS subfamily.</text>
</comment>
<dbReference type="PANTHER" id="PTHR11601:SF34">
    <property type="entry name" value="CYSTEINE DESULFURASE"/>
    <property type="match status" value="1"/>
</dbReference>
<dbReference type="AlphaFoldDB" id="A0A9D1DKT4"/>
<dbReference type="InterPro" id="IPR015424">
    <property type="entry name" value="PyrdxlP-dep_Trfase"/>
</dbReference>
<evidence type="ECO:0000256" key="1">
    <source>
        <dbReference type="ARBA" id="ARBA00001933"/>
    </source>
</evidence>
<dbReference type="EMBL" id="DVHH01000083">
    <property type="protein sequence ID" value="HIR54619.1"/>
    <property type="molecule type" value="Genomic_DNA"/>
</dbReference>
<evidence type="ECO:0000256" key="6">
    <source>
        <dbReference type="ARBA" id="ARBA00023004"/>
    </source>
</evidence>
<dbReference type="Gene3D" id="3.40.640.10">
    <property type="entry name" value="Type I PLP-dependent aspartate aminotransferase-like (Major domain)"/>
    <property type="match status" value="1"/>
</dbReference>
<comment type="catalytic activity">
    <reaction evidence="8">
        <text>(sulfur carrier)-H + L-cysteine = (sulfur carrier)-SH + L-alanine</text>
        <dbReference type="Rhea" id="RHEA:43892"/>
        <dbReference type="Rhea" id="RHEA-COMP:14737"/>
        <dbReference type="Rhea" id="RHEA-COMP:14739"/>
        <dbReference type="ChEBI" id="CHEBI:29917"/>
        <dbReference type="ChEBI" id="CHEBI:35235"/>
        <dbReference type="ChEBI" id="CHEBI:57972"/>
        <dbReference type="ChEBI" id="CHEBI:64428"/>
        <dbReference type="EC" id="2.8.1.7"/>
    </reaction>
</comment>
<gene>
    <name evidence="10" type="ORF">IAD36_03320</name>
</gene>
<feature type="domain" description="Aminotransferase class V" evidence="9">
    <location>
        <begin position="3"/>
        <end position="362"/>
    </location>
</feature>
<dbReference type="SUPFAM" id="SSF53383">
    <property type="entry name" value="PLP-dependent transferases"/>
    <property type="match status" value="1"/>
</dbReference>
<dbReference type="PANTHER" id="PTHR11601">
    <property type="entry name" value="CYSTEINE DESULFURYLASE FAMILY MEMBER"/>
    <property type="match status" value="1"/>
</dbReference>
<evidence type="ECO:0000256" key="4">
    <source>
        <dbReference type="ARBA" id="ARBA00022723"/>
    </source>
</evidence>
<dbReference type="Gene3D" id="3.90.1150.10">
    <property type="entry name" value="Aspartate Aminotransferase, domain 1"/>
    <property type="match status" value="1"/>
</dbReference>
<keyword evidence="5" id="KW-0663">Pyridoxal phosphate</keyword>
<evidence type="ECO:0000313" key="10">
    <source>
        <dbReference type="EMBL" id="HIR54619.1"/>
    </source>
</evidence>
<keyword evidence="7" id="KW-0411">Iron-sulfur</keyword>
<proteinExistence type="inferred from homology"/>
<dbReference type="Gene3D" id="1.10.260.50">
    <property type="match status" value="1"/>
</dbReference>